<feature type="compositionally biased region" description="Basic and acidic residues" evidence="1">
    <location>
        <begin position="1895"/>
        <end position="1918"/>
    </location>
</feature>
<feature type="compositionally biased region" description="Basic residues" evidence="1">
    <location>
        <begin position="1595"/>
        <end position="1604"/>
    </location>
</feature>
<feature type="region of interest" description="Disordered" evidence="1">
    <location>
        <begin position="1942"/>
        <end position="2031"/>
    </location>
</feature>
<dbReference type="Gene3D" id="2.70.98.10">
    <property type="match status" value="1"/>
</dbReference>
<feature type="domain" description="Glycosyl hydrolase family 92" evidence="2">
    <location>
        <begin position="740"/>
        <end position="1138"/>
    </location>
</feature>
<evidence type="ECO:0000259" key="3">
    <source>
        <dbReference type="Pfam" id="PF11882"/>
    </source>
</evidence>
<dbReference type="Pfam" id="PF11882">
    <property type="entry name" value="DUF3402"/>
    <property type="match status" value="1"/>
</dbReference>
<dbReference type="PANTHER" id="PTHR12143">
    <property type="entry name" value="PEPTIDE N-GLYCANASE PNGASE -RELATED"/>
    <property type="match status" value="1"/>
</dbReference>
<evidence type="ECO:0000313" key="5">
    <source>
        <dbReference type="EMBL" id="KAF4690745.1"/>
    </source>
</evidence>
<feature type="compositionally biased region" description="Polar residues" evidence="1">
    <location>
        <begin position="1803"/>
        <end position="1826"/>
    </location>
</feature>
<feature type="domain" description="Glycosyl hydrolase family 92 N-terminal" evidence="4">
    <location>
        <begin position="506"/>
        <end position="693"/>
    </location>
</feature>
<evidence type="ECO:0000256" key="1">
    <source>
        <dbReference type="SAM" id="MobiDB-lite"/>
    </source>
</evidence>
<feature type="compositionally biased region" description="Low complexity" evidence="1">
    <location>
        <begin position="1866"/>
        <end position="1882"/>
    </location>
</feature>
<feature type="domain" description="Far11/STRP C-terminal" evidence="3">
    <location>
        <begin position="203"/>
        <end position="288"/>
    </location>
</feature>
<dbReference type="Pfam" id="PF07971">
    <property type="entry name" value="Glyco_hydro_92"/>
    <property type="match status" value="1"/>
</dbReference>
<dbReference type="InterPro" id="IPR014718">
    <property type="entry name" value="GH-type_carb-bd"/>
</dbReference>
<dbReference type="InterPro" id="IPR050883">
    <property type="entry name" value="PNGase"/>
</dbReference>
<proteinExistence type="predicted"/>
<dbReference type="Gene3D" id="1.20.1610.10">
    <property type="entry name" value="alpha-1,2-mannosidases domains"/>
    <property type="match status" value="1"/>
</dbReference>
<feature type="compositionally biased region" description="Acidic residues" evidence="1">
    <location>
        <begin position="1766"/>
        <end position="1795"/>
    </location>
</feature>
<organism evidence="5 6">
    <name type="scientific">Perkinsus olseni</name>
    <name type="common">Perkinsus atlanticus</name>
    <dbReference type="NCBI Taxonomy" id="32597"/>
    <lineage>
        <taxon>Eukaryota</taxon>
        <taxon>Sar</taxon>
        <taxon>Alveolata</taxon>
        <taxon>Perkinsozoa</taxon>
        <taxon>Perkinsea</taxon>
        <taxon>Perkinsida</taxon>
        <taxon>Perkinsidae</taxon>
        <taxon>Perkinsus</taxon>
    </lineage>
</organism>
<dbReference type="GO" id="GO:0030246">
    <property type="term" value="F:carbohydrate binding"/>
    <property type="evidence" value="ECO:0007669"/>
    <property type="project" value="InterPro"/>
</dbReference>
<sequence length="2074" mass="230391">MPKLDSLFSTLQQLSLSASKNPSEYPSTIELSVERRLLFQQQALDDRGRRSTADSGDHSENFTIEELMLVDGATLASACLRRRPREEKEMQRHSDIITAAATGMAVCLLKRSRQISLQLFQTIVDSFCKNNGALVMLKILNGLDETAVGPYDVPPVLPCLRAADKVSRVPWEAEGDAAATETLQNAMPSPLAEAYWRSASVLYVVCRDSPERVRKILVQFRSFSSLVKMFRTPNRQIQKVAYKLFKKQVRFYPKKLKMNSMSAISTAYNLLPTSPVEDWVLSSPLHAENHRDEGLVLDFTSGTTDYAPSVNEFRKYNDIVAPDEGSSPKRTLIPKAAADQTDEVSDAIDPELSSTELLKRTSEGMAEYYKLISLVDWADPECVEAFLQATGMTPEDCFYGHASFDAWLNDTLLASSYAKPSLATLVRGPDHDCIALLTFELVIIAVALETDLCLVCMVRLLLMVFVVLPWDFFEMDTRLGWSFLLLACFTLFHRISAAESPSEMANVLAGTINNYDISTGGNMPLMARPFGFNHWSVATTMRDGRLDFSPASSDFYGILCTHQPSWWIGDYGYFLILPNVNTPLTSFITLPGASFFRPDQTVYRPYYFRTSLVNSAPVAGYGYVVTEMTPTDHAAALRFRFVSEGKKQIIFRNSRDLVLLSKPDEVSRIVFTINGNSGGVPANFRMFVVIDAKPLPVSVMLDTSLPRDAVLSFDVAGSNNATTTTVVEVRVATSFISEAQAWLNLRREAPWSRTFGFLKQQGKGVWDERMSSIQIDPGLNSNTFRRTFYTNYYRSLLFPRLLTELNETDTKVHYSPYTGRVHPGELAADSGFWDSYNTVYLWLDLAAPDVLARLLEGWVNAYKEAGWLPTWPSPGERQSMIGTMGDKEAKAVMYQAIRQDAFGESSESSPFGRACSKDYDEKGFFLPSECPDCVSRALMNMVADSAIAHAADKLARAVDANWNPELAIFGPRDEAGNWYNISVKSWSSQAYTEGGALQYRFCLPFDVPRLVGLHGGREKFCETIRGHFTDTTLPLFEPSSLSIITHEQKELSLISDRFGQYAHNNQPSHHVLGVALAAGCYTAADEYMRRVLEELYSPDAWSGDEDNGEMSAWFLLNAIGLYMIDFGKDELLLFSPMVIGSVHIESMNLLIESYATLDTSSSLLCSVPPSFQQELIQYSSALIGLIDDLCYRDSINLCLGVGVGWNPLCILSMRQLVSFECARQPSTACLSRDGKKLLYIAGHQLSMVDLELSSSVTRALSTIPLPKPLEEQAHELKMITLNASGSRQVCIWNSGWCVVKTLPKPGFPCPVDVMLDVEIPIQSVRQLTQSTLLCVGECDQEATVHAFDGRNGQLLSSNLFPGLHFLSGLATLPLEGASTPTETAPCRALAAGMASPTLFMYRISVERGRNDKVEIKSERIGTITVPTLPSALMFDHRTPEDDGRYRIAALSDDGKISIFQWRLDPGVDTAASGSSPAESPGLKVSARCEHLASIVPLVHPCRSDNSLACIKLQVWASDMLIFISTPSSNPEDFHLVKLSGSSVLCGPRSIIYQVNVDKTVVYSTSHDKVIQVSVCIFDDEDELKKPGNCRSRSGTGKKKKRGSKKCKDSSTLSSAATSVDEEAENGDAGNVRANEIEAANQKRLQASFGRMGESRLDRDVCSGLCSLDEEFEEHPRTAGRKIAGDEPSTIEVREKAGRILKMVKRQTVLRKEAAAKAKQPQRRALNLSNLLASQKLEETRAVPTGPVRLEKPKDDLVVGTAKCDEYGDDIPEVEESPVDEVDYGQGADEDDEDRLTEDAPTSKWEQSTGTDWQGGSAWEQQESSWKSNDKDWWKSNEESWKNDGDSWKGDRGSYGGWSGWKRRDQSYGWWNNRNNNSYSSESWGDRGSRSGGWRRWADRSWDDNEDDKWGQKNKRSDAAEEGAAYVAEEMWQGPDGDWWFKCPSTGVWKRQTGKGEHPPKKRYRQQPDTETYSGEYPQDKTAKPCAERAASAPSRTSEGRRPRSAQPAVTDTPVDPPPTKVRPSSAVSNLTEKVIDLDDDELDVLPYAFPDSSDPAETSAELLASRVIADDVLD</sequence>
<name>A0A7J6P3S4_PEROL</name>
<dbReference type="Pfam" id="PF17678">
    <property type="entry name" value="Glyco_hydro_92N"/>
    <property type="match status" value="1"/>
</dbReference>
<dbReference type="PANTHER" id="PTHR12143:SF43">
    <property type="entry name" value="PUTATIVE-RELATED"/>
    <property type="match status" value="1"/>
</dbReference>
<protein>
    <submittedName>
        <fullName evidence="5">Uncharacterized protein</fullName>
    </submittedName>
</protein>
<feature type="region of interest" description="Disordered" evidence="1">
    <location>
        <begin position="1742"/>
        <end position="1929"/>
    </location>
</feature>
<dbReference type="OrthoDB" id="449263at2759"/>
<dbReference type="GO" id="GO:0005829">
    <property type="term" value="C:cytosol"/>
    <property type="evidence" value="ECO:0007669"/>
    <property type="project" value="TreeGrafter"/>
</dbReference>
<dbReference type="Gene3D" id="3.30.2080.10">
    <property type="entry name" value="GH92 mannosidase domain"/>
    <property type="match status" value="1"/>
</dbReference>
<dbReference type="InterPro" id="IPR012939">
    <property type="entry name" value="Glyco_hydro_92"/>
</dbReference>
<accession>A0A7J6P3S4</accession>
<feature type="compositionally biased region" description="Basic and acidic residues" evidence="1">
    <location>
        <begin position="1977"/>
        <end position="1986"/>
    </location>
</feature>
<feature type="compositionally biased region" description="Basic and acidic residues" evidence="1">
    <location>
        <begin position="1827"/>
        <end position="1851"/>
    </location>
</feature>
<evidence type="ECO:0000259" key="4">
    <source>
        <dbReference type="Pfam" id="PF17678"/>
    </source>
</evidence>
<feature type="region of interest" description="Disordered" evidence="1">
    <location>
        <begin position="1586"/>
        <end position="1633"/>
    </location>
</feature>
<dbReference type="Proteomes" id="UP000541610">
    <property type="component" value="Unassembled WGS sequence"/>
</dbReference>
<comment type="caution">
    <text evidence="5">The sequence shown here is derived from an EMBL/GenBank/DDBJ whole genome shotgun (WGS) entry which is preliminary data.</text>
</comment>
<evidence type="ECO:0000259" key="2">
    <source>
        <dbReference type="Pfam" id="PF07971"/>
    </source>
</evidence>
<dbReference type="GO" id="GO:0000224">
    <property type="term" value="F:peptide-N4-(N-acetyl-beta-glucosaminyl)asparagine amidase activity"/>
    <property type="evidence" value="ECO:0007669"/>
    <property type="project" value="TreeGrafter"/>
</dbReference>
<gene>
    <name evidence="5" type="ORF">FOZ60_016943</name>
</gene>
<reference evidence="5 6" key="1">
    <citation type="submission" date="2020-04" db="EMBL/GenBank/DDBJ databases">
        <title>Perkinsus olseni comparative genomics.</title>
        <authorList>
            <person name="Bogema D.R."/>
        </authorList>
    </citation>
    <scope>NUCLEOTIDE SEQUENCE [LARGE SCALE GENOMIC DNA]</scope>
    <source>
        <strain evidence="5">00978-12</strain>
    </source>
</reference>
<dbReference type="InterPro" id="IPR041371">
    <property type="entry name" value="GH92_N"/>
</dbReference>
<dbReference type="EMBL" id="JABANP010000093">
    <property type="protein sequence ID" value="KAF4690745.1"/>
    <property type="molecule type" value="Genomic_DNA"/>
</dbReference>
<dbReference type="InterPro" id="IPR021819">
    <property type="entry name" value="Far11/STRP_C"/>
</dbReference>
<dbReference type="GO" id="GO:0006516">
    <property type="term" value="P:glycoprotein catabolic process"/>
    <property type="evidence" value="ECO:0007669"/>
    <property type="project" value="TreeGrafter"/>
</dbReference>
<dbReference type="Gene3D" id="1.20.1050.60">
    <property type="entry name" value="alpha-1,2-mannosidase"/>
    <property type="match status" value="1"/>
</dbReference>
<evidence type="ECO:0000313" key="6">
    <source>
        <dbReference type="Proteomes" id="UP000541610"/>
    </source>
</evidence>